<proteinExistence type="inferred from homology"/>
<sequence length="194" mass="21704">MHERMNIGTDPYVLPAPQTIVGSMLDGKPNFMALAWVSRFTHTPCLMGIGVNAKHATHRAILETGQFSINFPSVDMVNETDYVGLASGNRTDKSTVFKVHFGSLANAPLIEDCPISIELELFKHVDLETHSLFLGEVKGTWTEDRFMTDGYPDITKVRPLLLSMPDNIYWSVGEQKGKAWHDGKALRDTLKTKR</sequence>
<dbReference type="InterPro" id="IPR002563">
    <property type="entry name" value="Flavin_Rdtase-like_dom"/>
</dbReference>
<dbReference type="InterPro" id="IPR052174">
    <property type="entry name" value="Flavoredoxin"/>
</dbReference>
<dbReference type="Pfam" id="PF01613">
    <property type="entry name" value="Flavin_Reduct"/>
    <property type="match status" value="1"/>
</dbReference>
<dbReference type="KEGG" id="dpi:BN4_12648"/>
<dbReference type="SMART" id="SM00903">
    <property type="entry name" value="Flavin_Reduct"/>
    <property type="match status" value="1"/>
</dbReference>
<evidence type="ECO:0000256" key="3">
    <source>
        <dbReference type="ARBA" id="ARBA00038054"/>
    </source>
</evidence>
<dbReference type="RefSeq" id="WP_015415924.1">
    <property type="nucleotide sequence ID" value="NC_020409.1"/>
</dbReference>
<dbReference type="SUPFAM" id="SSF50475">
    <property type="entry name" value="FMN-binding split barrel"/>
    <property type="match status" value="1"/>
</dbReference>
<dbReference type="AlphaFoldDB" id="M1WKM9"/>
<comment type="similarity">
    <text evidence="3">Belongs to the flavoredoxin family.</text>
</comment>
<dbReference type="EMBL" id="FO203427">
    <property type="protein sequence ID" value="CCH49881.1"/>
    <property type="molecule type" value="Genomic_DNA"/>
</dbReference>
<dbReference type="Proteomes" id="UP000011724">
    <property type="component" value="Chromosome"/>
</dbReference>
<dbReference type="BioCyc" id="DPIE1322246:BN4_RS13295-MONOMER"/>
<evidence type="ECO:0000256" key="1">
    <source>
        <dbReference type="ARBA" id="ARBA00001917"/>
    </source>
</evidence>
<dbReference type="PANTHER" id="PTHR43567:SF1">
    <property type="entry name" value="FLAVOREDOXIN"/>
    <property type="match status" value="1"/>
</dbReference>
<dbReference type="HOGENOM" id="CLU_059021_5_5_7"/>
<keyword evidence="2" id="KW-0285">Flavoprotein</keyword>
<protein>
    <submittedName>
        <fullName evidence="5">Flavin reductase domain protein FMN-binding</fullName>
    </submittedName>
</protein>
<dbReference type="OrthoDB" id="9794638at2"/>
<dbReference type="PANTHER" id="PTHR43567">
    <property type="entry name" value="FLAVOREDOXIN-RELATED-RELATED"/>
    <property type="match status" value="1"/>
</dbReference>
<reference evidence="6" key="2">
    <citation type="journal article" date="2013" name="Stand. Genomic Sci.">
        <title>Complete genome sequence of Desulfocapsa sulfexigens, a marine deltaproteobacterium specialized in disproportionating inorganic sulfur compounds.</title>
        <authorList>
            <person name="Finster K.W."/>
            <person name="Kjeldsen K.U."/>
            <person name="Kube M."/>
            <person name="Reinhardt R."/>
            <person name="Mussmann M."/>
            <person name="Amann R."/>
            <person name="Schreiber L."/>
        </authorList>
    </citation>
    <scope>NUCLEOTIDE SEQUENCE [LARGE SCALE GENOMIC DNA]</scope>
    <source>
        <strain evidence="6">DSM 10523 / SB164P1</strain>
    </source>
</reference>
<keyword evidence="6" id="KW-1185">Reference proteome</keyword>
<organism evidence="5 6">
    <name type="scientific">Pseudodesulfovibrio piezophilus (strain DSM 21447 / JCM 15486 / C1TLV30)</name>
    <name type="common">Desulfovibrio piezophilus</name>
    <dbReference type="NCBI Taxonomy" id="1322246"/>
    <lineage>
        <taxon>Bacteria</taxon>
        <taxon>Pseudomonadati</taxon>
        <taxon>Thermodesulfobacteriota</taxon>
        <taxon>Desulfovibrionia</taxon>
        <taxon>Desulfovibrionales</taxon>
        <taxon>Desulfovibrionaceae</taxon>
    </lineage>
</organism>
<evidence type="ECO:0000313" key="5">
    <source>
        <dbReference type="EMBL" id="CCH49881.1"/>
    </source>
</evidence>
<reference evidence="5 6" key="1">
    <citation type="journal article" date="2013" name="PLoS ONE">
        <title>The first genomic and proteomic characterization of a deep-sea sulfate reducer: insights into the piezophilic lifestyle of Desulfovibrio piezophilus.</title>
        <authorList>
            <person name="Pradel N."/>
            <person name="Ji B."/>
            <person name="Gimenez G."/>
            <person name="Talla E."/>
            <person name="Lenoble P."/>
            <person name="Garel M."/>
            <person name="Tamburini C."/>
            <person name="Fourquet P."/>
            <person name="Lebrun R."/>
            <person name="Bertin P."/>
            <person name="Denis Y."/>
            <person name="Pophillat M."/>
            <person name="Barbe V."/>
            <person name="Ollivier B."/>
            <person name="Dolla A."/>
        </authorList>
    </citation>
    <scope>NUCLEOTIDE SEQUENCE [LARGE SCALE GENOMIC DNA]</scope>
    <source>
        <strain evidence="6">DSM 10523 / SB164P1</strain>
    </source>
</reference>
<comment type="cofactor">
    <cofactor evidence="1">
        <name>FMN</name>
        <dbReference type="ChEBI" id="CHEBI:58210"/>
    </cofactor>
</comment>
<dbReference type="GO" id="GO:0016646">
    <property type="term" value="F:oxidoreductase activity, acting on the CH-NH group of donors, NAD or NADP as acceptor"/>
    <property type="evidence" value="ECO:0007669"/>
    <property type="project" value="UniProtKB-ARBA"/>
</dbReference>
<dbReference type="eggNOG" id="COG1853">
    <property type="taxonomic scope" value="Bacteria"/>
</dbReference>
<dbReference type="Gene3D" id="2.30.110.10">
    <property type="entry name" value="Electron Transport, Fmn-binding Protein, Chain A"/>
    <property type="match status" value="1"/>
</dbReference>
<feature type="domain" description="Flavin reductase like" evidence="4">
    <location>
        <begin position="14"/>
        <end position="162"/>
    </location>
</feature>
<dbReference type="GO" id="GO:0010181">
    <property type="term" value="F:FMN binding"/>
    <property type="evidence" value="ECO:0007669"/>
    <property type="project" value="InterPro"/>
</dbReference>
<dbReference type="InterPro" id="IPR012349">
    <property type="entry name" value="Split_barrel_FMN-bd"/>
</dbReference>
<dbReference type="PATRIC" id="fig|879567.3.peg.2836"/>
<name>M1WKM9_PSEP2</name>
<evidence type="ECO:0000256" key="2">
    <source>
        <dbReference type="ARBA" id="ARBA00022630"/>
    </source>
</evidence>
<gene>
    <name evidence="5" type="ordered locus">BN4_12648</name>
</gene>
<evidence type="ECO:0000313" key="6">
    <source>
        <dbReference type="Proteomes" id="UP000011724"/>
    </source>
</evidence>
<accession>M1WKM9</accession>
<evidence type="ECO:0000259" key="4">
    <source>
        <dbReference type="SMART" id="SM00903"/>
    </source>
</evidence>
<dbReference type="STRING" id="1322246.BN4_12648"/>